<reference evidence="2 3" key="1">
    <citation type="submission" date="2018-06" db="EMBL/GenBank/DDBJ databases">
        <title>Bacteria isolated from soil of Wuhan.</title>
        <authorList>
            <person name="Xiang W."/>
            <person name="Huang C."/>
        </authorList>
    </citation>
    <scope>NUCLEOTIDE SEQUENCE [LARGE SCALE GENOMIC DNA]</scope>
    <source>
        <strain evidence="3">xwS4</strain>
    </source>
</reference>
<proteinExistence type="predicted"/>
<dbReference type="AlphaFoldDB" id="A0ABD6MZ92"/>
<dbReference type="Proteomes" id="UP000704738">
    <property type="component" value="Unassembled WGS sequence"/>
</dbReference>
<gene>
    <name evidence="2" type="ORF">DM819_13980</name>
</gene>
<sequence length="78" mass="8802">MIFNLCWPFRGLARSHRDEGSAEPVGAGKPAKRPAQADRSPGTKKRPEGRFFVSGRFRRNAWPPGCFLPGPGPRRYRH</sequence>
<dbReference type="EMBL" id="QJRE01000111">
    <property type="protein sequence ID" value="NWL46925.1"/>
    <property type="molecule type" value="Genomic_DNA"/>
</dbReference>
<accession>A0ABD6MZ92</accession>
<organism evidence="2 3">
    <name type="scientific">Pseudomonas hunanensis</name>
    <dbReference type="NCBI Taxonomy" id="1247546"/>
    <lineage>
        <taxon>Bacteria</taxon>
        <taxon>Pseudomonadati</taxon>
        <taxon>Pseudomonadota</taxon>
        <taxon>Gammaproteobacteria</taxon>
        <taxon>Pseudomonadales</taxon>
        <taxon>Pseudomonadaceae</taxon>
        <taxon>Pseudomonas</taxon>
    </lineage>
</organism>
<evidence type="ECO:0000313" key="3">
    <source>
        <dbReference type="Proteomes" id="UP000704738"/>
    </source>
</evidence>
<evidence type="ECO:0000256" key="1">
    <source>
        <dbReference type="SAM" id="MobiDB-lite"/>
    </source>
</evidence>
<evidence type="ECO:0000313" key="2">
    <source>
        <dbReference type="EMBL" id="NWL46925.1"/>
    </source>
</evidence>
<name>A0ABD6MZ92_9PSED</name>
<protein>
    <submittedName>
        <fullName evidence="2">Uncharacterized protein</fullName>
    </submittedName>
</protein>
<feature type="region of interest" description="Disordered" evidence="1">
    <location>
        <begin position="14"/>
        <end position="49"/>
    </location>
</feature>
<comment type="caution">
    <text evidence="2">The sequence shown here is derived from an EMBL/GenBank/DDBJ whole genome shotgun (WGS) entry which is preliminary data.</text>
</comment>